<keyword evidence="1" id="KW-1133">Transmembrane helix</keyword>
<evidence type="ECO:0000313" key="3">
    <source>
        <dbReference type="EMBL" id="SUX47786.1"/>
    </source>
</evidence>
<keyword evidence="1" id="KW-0812">Transmembrane</keyword>
<sequence length="173" mass="20510">MKNNRLKILAIAIPVLVIAVMAYLFFNLQQKKERVKILKTIPEFNLKTIDGSLLTSENLKNTTKVIVYFSPDCHFCQGEAEELYENINKYNDIQWVWVASEPANEIKKFAEKYYLDKNENIHWCYDENASFYRKYQMKSVPYFLVYDKNNKLIKRNSGAIKLEKLFENSNEKN</sequence>
<name>A0A381FMJ7_9FLAO</name>
<dbReference type="Gene3D" id="3.40.30.10">
    <property type="entry name" value="Glutaredoxin"/>
    <property type="match status" value="1"/>
</dbReference>
<evidence type="ECO:0000313" key="4">
    <source>
        <dbReference type="Proteomes" id="UP000254282"/>
    </source>
</evidence>
<feature type="domain" description="Thioredoxin" evidence="2">
    <location>
        <begin position="35"/>
        <end position="173"/>
    </location>
</feature>
<evidence type="ECO:0000256" key="1">
    <source>
        <dbReference type="SAM" id="Phobius"/>
    </source>
</evidence>
<dbReference type="PROSITE" id="PS51352">
    <property type="entry name" value="THIOREDOXIN_2"/>
    <property type="match status" value="1"/>
</dbReference>
<protein>
    <submittedName>
        <fullName evidence="3">Thiol-disulfide oxidoreductase</fullName>
    </submittedName>
</protein>
<dbReference type="RefSeq" id="WP_115621102.1">
    <property type="nucleotide sequence ID" value="NZ_UFVR01000004.1"/>
</dbReference>
<keyword evidence="1" id="KW-0472">Membrane</keyword>
<accession>A0A381FMJ7</accession>
<dbReference type="InterPro" id="IPR013740">
    <property type="entry name" value="Redoxin"/>
</dbReference>
<dbReference type="InterPro" id="IPR013766">
    <property type="entry name" value="Thioredoxin_domain"/>
</dbReference>
<dbReference type="Pfam" id="PF08534">
    <property type="entry name" value="Redoxin"/>
    <property type="match status" value="1"/>
</dbReference>
<dbReference type="GO" id="GO:0016491">
    <property type="term" value="F:oxidoreductase activity"/>
    <property type="evidence" value="ECO:0007669"/>
    <property type="project" value="InterPro"/>
</dbReference>
<feature type="transmembrane region" description="Helical" evidence="1">
    <location>
        <begin position="6"/>
        <end position="26"/>
    </location>
</feature>
<dbReference type="InterPro" id="IPR036249">
    <property type="entry name" value="Thioredoxin-like_sf"/>
</dbReference>
<reference evidence="3 4" key="1">
    <citation type="submission" date="2018-06" db="EMBL/GenBank/DDBJ databases">
        <authorList>
            <consortium name="Pathogen Informatics"/>
            <person name="Doyle S."/>
        </authorList>
    </citation>
    <scope>NUCLEOTIDE SEQUENCE [LARGE SCALE GENOMIC DNA]</scope>
    <source>
        <strain evidence="3 4">NCTC13532</strain>
    </source>
</reference>
<gene>
    <name evidence="3" type="ORF">NCTC13532_03369</name>
</gene>
<dbReference type="SUPFAM" id="SSF52833">
    <property type="entry name" value="Thioredoxin-like"/>
    <property type="match status" value="1"/>
</dbReference>
<dbReference type="Proteomes" id="UP000254282">
    <property type="component" value="Unassembled WGS sequence"/>
</dbReference>
<proteinExistence type="predicted"/>
<evidence type="ECO:0000259" key="2">
    <source>
        <dbReference type="PROSITE" id="PS51352"/>
    </source>
</evidence>
<dbReference type="AlphaFoldDB" id="A0A381FMJ7"/>
<dbReference type="EMBL" id="UFVR01000004">
    <property type="protein sequence ID" value="SUX47786.1"/>
    <property type="molecule type" value="Genomic_DNA"/>
</dbReference>
<organism evidence="3 4">
    <name type="scientific">Chryseobacterium indoltheticum</name>
    <dbReference type="NCBI Taxonomy" id="254"/>
    <lineage>
        <taxon>Bacteria</taxon>
        <taxon>Pseudomonadati</taxon>
        <taxon>Bacteroidota</taxon>
        <taxon>Flavobacteriia</taxon>
        <taxon>Flavobacteriales</taxon>
        <taxon>Weeksellaceae</taxon>
        <taxon>Chryseobacterium group</taxon>
        <taxon>Chryseobacterium</taxon>
    </lineage>
</organism>